<dbReference type="PANTHER" id="PTHR36582">
    <property type="entry name" value="ANTITOXIN PARD"/>
    <property type="match status" value="1"/>
</dbReference>
<comment type="caution">
    <text evidence="3">The sequence shown here is derived from an EMBL/GenBank/DDBJ whole genome shotgun (WGS) entry which is preliminary data.</text>
</comment>
<dbReference type="InterPro" id="IPR010985">
    <property type="entry name" value="Ribbon_hlx_hlx"/>
</dbReference>
<evidence type="ECO:0008006" key="5">
    <source>
        <dbReference type="Google" id="ProtNLM"/>
    </source>
</evidence>
<reference evidence="4" key="1">
    <citation type="journal article" date="2019" name="Int. J. Syst. Evol. Microbiol.">
        <title>The Global Catalogue of Microorganisms (GCM) 10K type strain sequencing project: providing services to taxonomists for standard genome sequencing and annotation.</title>
        <authorList>
            <consortium name="The Broad Institute Genomics Platform"/>
            <consortium name="The Broad Institute Genome Sequencing Center for Infectious Disease"/>
            <person name="Wu L."/>
            <person name="Ma J."/>
        </authorList>
    </citation>
    <scope>NUCLEOTIDE SEQUENCE [LARGE SCALE GENOMIC DNA]</scope>
    <source>
        <strain evidence="4">CGMCC 1.10106</strain>
    </source>
</reference>
<proteinExistence type="inferred from homology"/>
<evidence type="ECO:0000256" key="1">
    <source>
        <dbReference type="ARBA" id="ARBA00008580"/>
    </source>
</evidence>
<keyword evidence="4" id="KW-1185">Reference proteome</keyword>
<evidence type="ECO:0000256" key="2">
    <source>
        <dbReference type="ARBA" id="ARBA00022649"/>
    </source>
</evidence>
<dbReference type="RefSeq" id="WP_188449496.1">
    <property type="nucleotide sequence ID" value="NZ_BMDW01000028.1"/>
</dbReference>
<name>A0ABQ1H731_9SPHN</name>
<evidence type="ECO:0000313" key="3">
    <source>
        <dbReference type="EMBL" id="GGA60181.1"/>
    </source>
</evidence>
<evidence type="ECO:0000313" key="4">
    <source>
        <dbReference type="Proteomes" id="UP000618591"/>
    </source>
</evidence>
<dbReference type="Gene3D" id="6.10.10.120">
    <property type="entry name" value="Antitoxin ParD1-like"/>
    <property type="match status" value="1"/>
</dbReference>
<accession>A0ABQ1H731</accession>
<keyword evidence="2" id="KW-1277">Toxin-antitoxin system</keyword>
<comment type="similarity">
    <text evidence="1">Belongs to the ParD antitoxin family.</text>
</comment>
<dbReference type="Proteomes" id="UP000618591">
    <property type="component" value="Unassembled WGS sequence"/>
</dbReference>
<dbReference type="PANTHER" id="PTHR36582:SF2">
    <property type="entry name" value="ANTITOXIN PARD"/>
    <property type="match status" value="1"/>
</dbReference>
<dbReference type="EMBL" id="BMDW01000028">
    <property type="protein sequence ID" value="GGA60181.1"/>
    <property type="molecule type" value="Genomic_DNA"/>
</dbReference>
<dbReference type="InterPro" id="IPR022789">
    <property type="entry name" value="ParD"/>
</dbReference>
<sequence length="84" mass="9139">MIVSIPEVLKNWAEARVAEGSYSSTSDYFRDLVRRDRADADATARLRQAWSDGVNSGPALPGTFDVDDIAARGAARLNEVRAAE</sequence>
<protein>
    <recommendedName>
        <fullName evidence="5">Type II toxin-antitoxin system ParD family antitoxin</fullName>
    </recommendedName>
</protein>
<organism evidence="3 4">
    <name type="scientific">Sphingomonas psychrolutea</name>
    <dbReference type="NCBI Taxonomy" id="1259676"/>
    <lineage>
        <taxon>Bacteria</taxon>
        <taxon>Pseudomonadati</taxon>
        <taxon>Pseudomonadota</taxon>
        <taxon>Alphaproteobacteria</taxon>
        <taxon>Sphingomonadales</taxon>
        <taxon>Sphingomonadaceae</taxon>
        <taxon>Sphingomonas</taxon>
    </lineage>
</organism>
<gene>
    <name evidence="3" type="ORF">GCM10011395_33190</name>
</gene>
<dbReference type="SUPFAM" id="SSF47598">
    <property type="entry name" value="Ribbon-helix-helix"/>
    <property type="match status" value="1"/>
</dbReference>
<dbReference type="InterPro" id="IPR038296">
    <property type="entry name" value="ParD_sf"/>
</dbReference>